<dbReference type="InterPro" id="IPR003317">
    <property type="entry name" value="Cyt-d_oxidase_su2"/>
</dbReference>
<name>A0A841FTU7_9ACTN</name>
<evidence type="ECO:0000256" key="4">
    <source>
        <dbReference type="ARBA" id="ARBA00022692"/>
    </source>
</evidence>
<evidence type="ECO:0000313" key="9">
    <source>
        <dbReference type="Proteomes" id="UP000548476"/>
    </source>
</evidence>
<evidence type="ECO:0000256" key="7">
    <source>
        <dbReference type="SAM" id="Phobius"/>
    </source>
</evidence>
<evidence type="ECO:0000313" key="8">
    <source>
        <dbReference type="EMBL" id="MBB6035400.1"/>
    </source>
</evidence>
<keyword evidence="3" id="KW-1003">Cell membrane</keyword>
<feature type="transmembrane region" description="Helical" evidence="7">
    <location>
        <begin position="225"/>
        <end position="250"/>
    </location>
</feature>
<dbReference type="PANTHER" id="PTHR43141:SF4">
    <property type="entry name" value="CYTOCHROME BD2 SUBUNIT II"/>
    <property type="match status" value="1"/>
</dbReference>
<keyword evidence="4 7" id="KW-0812">Transmembrane</keyword>
<sequence length="260" mass="26571">MEYAAVALLALYGLGYLVLGGADIGAGMLLFALGKGDRERRLVVSAIAPAFLGTEVWLVATAGVLVGAFPSLEGELLTALFPAVVTLLIGWVVRDVGLWSRGRVDARGWRTVCDVAVCAGSWTVAGAWGLVFVGAGEAGIGRAGPVPGIGSLMLAALVAAVFACHGLGYAGLRLGGAVGARVARTAGRIGAWRLYALTSAAMALVGLGIGTRLPLLETVADGATLAVLVPALLVVTPFLLAAQAGMWWLFRGRVRGPGYF</sequence>
<dbReference type="GO" id="GO:0019646">
    <property type="term" value="P:aerobic electron transport chain"/>
    <property type="evidence" value="ECO:0007669"/>
    <property type="project" value="TreeGrafter"/>
</dbReference>
<dbReference type="AlphaFoldDB" id="A0A841FTU7"/>
<dbReference type="GO" id="GO:0070069">
    <property type="term" value="C:cytochrome complex"/>
    <property type="evidence" value="ECO:0007669"/>
    <property type="project" value="TreeGrafter"/>
</dbReference>
<dbReference type="GO" id="GO:0009055">
    <property type="term" value="F:electron transfer activity"/>
    <property type="evidence" value="ECO:0007669"/>
    <property type="project" value="TreeGrafter"/>
</dbReference>
<keyword evidence="6 7" id="KW-0472">Membrane</keyword>
<dbReference type="Pfam" id="PF02322">
    <property type="entry name" value="Cyt_bd_oxida_II"/>
    <property type="match status" value="1"/>
</dbReference>
<evidence type="ECO:0000256" key="1">
    <source>
        <dbReference type="ARBA" id="ARBA00004651"/>
    </source>
</evidence>
<evidence type="ECO:0000256" key="2">
    <source>
        <dbReference type="ARBA" id="ARBA00007543"/>
    </source>
</evidence>
<accession>A0A841FTU7</accession>
<reference evidence="8 9" key="1">
    <citation type="submission" date="2020-08" db="EMBL/GenBank/DDBJ databases">
        <title>Genomic Encyclopedia of Type Strains, Phase IV (KMG-IV): sequencing the most valuable type-strain genomes for metagenomic binning, comparative biology and taxonomic classification.</title>
        <authorList>
            <person name="Goeker M."/>
        </authorList>
    </citation>
    <scope>NUCLEOTIDE SEQUENCE [LARGE SCALE GENOMIC DNA]</scope>
    <source>
        <strain evidence="8 9">YIM 65646</strain>
    </source>
</reference>
<feature type="transmembrane region" description="Helical" evidence="7">
    <location>
        <begin position="76"/>
        <end position="94"/>
    </location>
</feature>
<dbReference type="GO" id="GO:0016682">
    <property type="term" value="F:oxidoreductase activity, acting on diphenols and related substances as donors, oxygen as acceptor"/>
    <property type="evidence" value="ECO:0007669"/>
    <property type="project" value="TreeGrafter"/>
</dbReference>
<evidence type="ECO:0000256" key="6">
    <source>
        <dbReference type="ARBA" id="ARBA00023136"/>
    </source>
</evidence>
<feature type="transmembrane region" description="Helical" evidence="7">
    <location>
        <begin position="192"/>
        <end position="213"/>
    </location>
</feature>
<feature type="transmembrane region" description="Helical" evidence="7">
    <location>
        <begin position="6"/>
        <end position="31"/>
    </location>
</feature>
<keyword evidence="9" id="KW-1185">Reference proteome</keyword>
<dbReference type="Proteomes" id="UP000548476">
    <property type="component" value="Unassembled WGS sequence"/>
</dbReference>
<evidence type="ECO:0000256" key="3">
    <source>
        <dbReference type="ARBA" id="ARBA00022475"/>
    </source>
</evidence>
<feature type="transmembrane region" description="Helical" evidence="7">
    <location>
        <begin position="148"/>
        <end position="172"/>
    </location>
</feature>
<dbReference type="PANTHER" id="PTHR43141">
    <property type="entry name" value="CYTOCHROME BD2 SUBUNIT II"/>
    <property type="match status" value="1"/>
</dbReference>
<dbReference type="RefSeq" id="WP_184788257.1">
    <property type="nucleotide sequence ID" value="NZ_BONT01000004.1"/>
</dbReference>
<comment type="similarity">
    <text evidence="2">Belongs to the cytochrome ubiquinol oxidase subunit 2 family.</text>
</comment>
<comment type="caution">
    <text evidence="8">The sequence shown here is derived from an EMBL/GenBank/DDBJ whole genome shotgun (WGS) entry which is preliminary data.</text>
</comment>
<evidence type="ECO:0000256" key="5">
    <source>
        <dbReference type="ARBA" id="ARBA00022989"/>
    </source>
</evidence>
<dbReference type="EMBL" id="JACHGT010000006">
    <property type="protein sequence ID" value="MBB6035400.1"/>
    <property type="molecule type" value="Genomic_DNA"/>
</dbReference>
<feature type="transmembrane region" description="Helical" evidence="7">
    <location>
        <begin position="115"/>
        <end position="136"/>
    </location>
</feature>
<comment type="subcellular location">
    <subcellularLocation>
        <location evidence="1">Cell membrane</location>
        <topology evidence="1">Multi-pass membrane protein</topology>
    </subcellularLocation>
</comment>
<organism evidence="8 9">
    <name type="scientific">Phytomonospora endophytica</name>
    <dbReference type="NCBI Taxonomy" id="714109"/>
    <lineage>
        <taxon>Bacteria</taxon>
        <taxon>Bacillati</taxon>
        <taxon>Actinomycetota</taxon>
        <taxon>Actinomycetes</taxon>
        <taxon>Micromonosporales</taxon>
        <taxon>Micromonosporaceae</taxon>
        <taxon>Phytomonospora</taxon>
    </lineage>
</organism>
<keyword evidence="5 7" id="KW-1133">Transmembrane helix</keyword>
<gene>
    <name evidence="8" type="ORF">HNR73_003257</name>
</gene>
<feature type="transmembrane region" description="Helical" evidence="7">
    <location>
        <begin position="43"/>
        <end position="70"/>
    </location>
</feature>
<dbReference type="GO" id="GO:0005886">
    <property type="term" value="C:plasma membrane"/>
    <property type="evidence" value="ECO:0007669"/>
    <property type="project" value="UniProtKB-SubCell"/>
</dbReference>
<proteinExistence type="inferred from homology"/>
<protein>
    <submittedName>
        <fullName evidence="8">Cytochrome bd-type quinol oxidase subunit 2</fullName>
    </submittedName>
</protein>